<reference evidence="3" key="1">
    <citation type="journal article" date="2020" name="Stud. Mycol.">
        <title>101 Dothideomycetes genomes: a test case for predicting lifestyles and emergence of pathogens.</title>
        <authorList>
            <person name="Haridas S."/>
            <person name="Albert R."/>
            <person name="Binder M."/>
            <person name="Bloem J."/>
            <person name="Labutti K."/>
            <person name="Salamov A."/>
            <person name="Andreopoulos B."/>
            <person name="Baker S."/>
            <person name="Barry K."/>
            <person name="Bills G."/>
            <person name="Bluhm B."/>
            <person name="Cannon C."/>
            <person name="Castanera R."/>
            <person name="Culley D."/>
            <person name="Daum C."/>
            <person name="Ezra D."/>
            <person name="Gonzalez J."/>
            <person name="Henrissat B."/>
            <person name="Kuo A."/>
            <person name="Liang C."/>
            <person name="Lipzen A."/>
            <person name="Lutzoni F."/>
            <person name="Magnuson J."/>
            <person name="Mondo S."/>
            <person name="Nolan M."/>
            <person name="Ohm R."/>
            <person name="Pangilinan J."/>
            <person name="Park H.-J."/>
            <person name="Ramirez L."/>
            <person name="Alfaro M."/>
            <person name="Sun H."/>
            <person name="Tritt A."/>
            <person name="Yoshinaga Y."/>
            <person name="Zwiers L.-H."/>
            <person name="Turgeon B."/>
            <person name="Goodwin S."/>
            <person name="Spatafora J."/>
            <person name="Crous P."/>
            <person name="Grigoriev I."/>
        </authorList>
    </citation>
    <scope>NUCLEOTIDE SEQUENCE</scope>
    <source>
        <strain evidence="3">CBS 675.92</strain>
    </source>
</reference>
<evidence type="ECO:0000313" key="3">
    <source>
        <dbReference type="EMBL" id="KAF1961833.1"/>
    </source>
</evidence>
<feature type="transmembrane region" description="Helical" evidence="2">
    <location>
        <begin position="240"/>
        <end position="260"/>
    </location>
</feature>
<gene>
    <name evidence="3" type="ORF">CC80DRAFT_500192</name>
</gene>
<name>A0A6A5U9I8_9PLEO</name>
<dbReference type="Proteomes" id="UP000800035">
    <property type="component" value="Unassembled WGS sequence"/>
</dbReference>
<keyword evidence="4" id="KW-1185">Reference proteome</keyword>
<keyword evidence="2" id="KW-0812">Transmembrane</keyword>
<dbReference type="AlphaFoldDB" id="A0A6A5U9I8"/>
<sequence length="274" mass="29463">MNEASRCSCLFCGDYIDNHHCGSTMRVWASSDHDLWDSDDDVEDPGHDAEYFDFASEGAALKNSDYDLEDESDSDASFDKLSDIDSNLSGDEVPACGRTISRGMQTNLTSAVSSGVYTPSSQMLMSRVYVGRSSGNMAFPISTIGTLTSSESEFLATPVISRPSTPLEFGYFSPVASPMATPTPSPPPSPPPSPTLFPPHISTLPSPLQPRTHDGTRALESTEPDEFLAQESQFMAASDIFVNVLQILGLGAIILVLAVLRFMMVIVTIDRGGC</sequence>
<dbReference type="EMBL" id="ML976980">
    <property type="protein sequence ID" value="KAF1961833.1"/>
    <property type="molecule type" value="Genomic_DNA"/>
</dbReference>
<keyword evidence="2" id="KW-1133">Transmembrane helix</keyword>
<organism evidence="3 4">
    <name type="scientific">Byssothecium circinans</name>
    <dbReference type="NCBI Taxonomy" id="147558"/>
    <lineage>
        <taxon>Eukaryota</taxon>
        <taxon>Fungi</taxon>
        <taxon>Dikarya</taxon>
        <taxon>Ascomycota</taxon>
        <taxon>Pezizomycotina</taxon>
        <taxon>Dothideomycetes</taxon>
        <taxon>Pleosporomycetidae</taxon>
        <taxon>Pleosporales</taxon>
        <taxon>Massarineae</taxon>
        <taxon>Massarinaceae</taxon>
        <taxon>Byssothecium</taxon>
    </lineage>
</organism>
<accession>A0A6A5U9I8</accession>
<evidence type="ECO:0000256" key="1">
    <source>
        <dbReference type="SAM" id="MobiDB-lite"/>
    </source>
</evidence>
<feature type="compositionally biased region" description="Pro residues" evidence="1">
    <location>
        <begin position="181"/>
        <end position="197"/>
    </location>
</feature>
<feature type="region of interest" description="Disordered" evidence="1">
    <location>
        <begin position="178"/>
        <end position="217"/>
    </location>
</feature>
<proteinExistence type="predicted"/>
<evidence type="ECO:0000313" key="4">
    <source>
        <dbReference type="Proteomes" id="UP000800035"/>
    </source>
</evidence>
<keyword evidence="2" id="KW-0472">Membrane</keyword>
<evidence type="ECO:0000256" key="2">
    <source>
        <dbReference type="SAM" id="Phobius"/>
    </source>
</evidence>
<protein>
    <submittedName>
        <fullName evidence="3">Uncharacterized protein</fullName>
    </submittedName>
</protein>